<reference evidence="2" key="1">
    <citation type="journal article" date="2012" name="Science">
        <title>The Paleozoic origin of enzymatic lignin decomposition reconstructed from 31 fungal genomes.</title>
        <authorList>
            <person name="Floudas D."/>
            <person name="Binder M."/>
            <person name="Riley R."/>
            <person name="Barry K."/>
            <person name="Blanchette R.A."/>
            <person name="Henrissat B."/>
            <person name="Martinez A.T."/>
            <person name="Otillar R."/>
            <person name="Spatafora J.W."/>
            <person name="Yadav J.S."/>
            <person name="Aerts A."/>
            <person name="Benoit I."/>
            <person name="Boyd A."/>
            <person name="Carlson A."/>
            <person name="Copeland A."/>
            <person name="Coutinho P.M."/>
            <person name="de Vries R.P."/>
            <person name="Ferreira P."/>
            <person name="Findley K."/>
            <person name="Foster B."/>
            <person name="Gaskell J."/>
            <person name="Glotzer D."/>
            <person name="Gorecki P."/>
            <person name="Heitman J."/>
            <person name="Hesse C."/>
            <person name="Hori C."/>
            <person name="Igarashi K."/>
            <person name="Jurgens J.A."/>
            <person name="Kallen N."/>
            <person name="Kersten P."/>
            <person name="Kohler A."/>
            <person name="Kuees U."/>
            <person name="Kumar T.K.A."/>
            <person name="Kuo A."/>
            <person name="LaButti K."/>
            <person name="Larrondo L.F."/>
            <person name="Lindquist E."/>
            <person name="Ling A."/>
            <person name="Lombard V."/>
            <person name="Lucas S."/>
            <person name="Lundell T."/>
            <person name="Martin R."/>
            <person name="McLaughlin D.J."/>
            <person name="Morgenstern I."/>
            <person name="Morin E."/>
            <person name="Murat C."/>
            <person name="Nagy L.G."/>
            <person name="Nolan M."/>
            <person name="Ohm R.A."/>
            <person name="Patyshakuliyeva A."/>
            <person name="Rokas A."/>
            <person name="Ruiz-Duenas F.J."/>
            <person name="Sabat G."/>
            <person name="Salamov A."/>
            <person name="Samejima M."/>
            <person name="Schmutz J."/>
            <person name="Slot J.C."/>
            <person name="St John F."/>
            <person name="Stenlid J."/>
            <person name="Sun H."/>
            <person name="Sun S."/>
            <person name="Syed K."/>
            <person name="Tsang A."/>
            <person name="Wiebenga A."/>
            <person name="Young D."/>
            <person name="Pisabarro A."/>
            <person name="Eastwood D.C."/>
            <person name="Martin F."/>
            <person name="Cullen D."/>
            <person name="Grigoriev I.V."/>
            <person name="Hibbett D.S."/>
        </authorList>
    </citation>
    <scope>NUCLEOTIDE SEQUENCE [LARGE SCALE GENOMIC DNA]</scope>
    <source>
        <strain evidence="2">TFB10046</strain>
    </source>
</reference>
<dbReference type="OrthoDB" id="2797511at2759"/>
<dbReference type="AlphaFoldDB" id="J0CU52"/>
<organism evidence="1 2">
    <name type="scientific">Auricularia subglabra (strain TFB-10046 / SS5)</name>
    <name type="common">White-rot fungus</name>
    <name type="synonym">Auricularia delicata (strain TFB10046)</name>
    <dbReference type="NCBI Taxonomy" id="717982"/>
    <lineage>
        <taxon>Eukaryota</taxon>
        <taxon>Fungi</taxon>
        <taxon>Dikarya</taxon>
        <taxon>Basidiomycota</taxon>
        <taxon>Agaricomycotina</taxon>
        <taxon>Agaricomycetes</taxon>
        <taxon>Auriculariales</taxon>
        <taxon>Auriculariaceae</taxon>
        <taxon>Auricularia</taxon>
    </lineage>
</organism>
<dbReference type="InParanoid" id="J0CU52"/>
<accession>J0CU52</accession>
<dbReference type="Proteomes" id="UP000006514">
    <property type="component" value="Unassembled WGS sequence"/>
</dbReference>
<name>J0CU52_AURST</name>
<protein>
    <submittedName>
        <fullName evidence="1">Uncharacterized protein</fullName>
    </submittedName>
</protein>
<dbReference type="EMBL" id="JH688063">
    <property type="protein sequence ID" value="EJD33866.1"/>
    <property type="molecule type" value="Genomic_DNA"/>
</dbReference>
<evidence type="ECO:0000313" key="2">
    <source>
        <dbReference type="Proteomes" id="UP000006514"/>
    </source>
</evidence>
<proteinExistence type="predicted"/>
<sequence>MSIFEPTTVRAILCAAEPTGKRSEFDSKWDAEVKKRCTAWASAEQKRISRLKVPQDVTAGDDDDSPNALSEQQLRWMAEVLEYVNYIHLPTRVHGNAKSVNQPVLNSTIPLLGPRFVSPPPALSAQAGKLVLRPLNVVHEFYYPDLRSCRVCAADKTQTSSEGWASSVSRRVHGISVEELACPNGLTQRRNRVGNARLAKVTVLFNERLAAEFGQKAVPKDPRAVMSTLSALETAALARLNANNFASQGGSLTFWTKQCSFEFTKRGGDSRNHARDCCTDGANVSYKESASYPQPPGVFLAGKRFNVPAFMGALARLQTIVANNLDKPLEYARFQDMLAHRVQITGGVTYFRCLEGLVHEPQATALEEVDGIRMLRLGEVGDP</sequence>
<dbReference type="KEGG" id="adl:AURDEDRAFT_131466"/>
<keyword evidence="2" id="KW-1185">Reference proteome</keyword>
<evidence type="ECO:0000313" key="1">
    <source>
        <dbReference type="EMBL" id="EJD33866.1"/>
    </source>
</evidence>
<gene>
    <name evidence="1" type="ORF">AURDEDRAFT_131466</name>
</gene>